<keyword evidence="1" id="KW-0812">Transmembrane</keyword>
<dbReference type="InterPro" id="IPR011429">
    <property type="entry name" value="Cyt_c_Planctomycete-type"/>
</dbReference>
<evidence type="ECO:0000259" key="2">
    <source>
        <dbReference type="Pfam" id="PF07583"/>
    </source>
</evidence>
<dbReference type="InterPro" id="IPR022655">
    <property type="entry name" value="DUF1553"/>
</dbReference>
<keyword evidence="1" id="KW-0472">Membrane</keyword>
<organism evidence="5 6">
    <name type="scientific">Neorhodopirellula lusitana</name>
    <dbReference type="NCBI Taxonomy" id="445327"/>
    <lineage>
        <taxon>Bacteria</taxon>
        <taxon>Pseudomonadati</taxon>
        <taxon>Planctomycetota</taxon>
        <taxon>Planctomycetia</taxon>
        <taxon>Pirellulales</taxon>
        <taxon>Pirellulaceae</taxon>
        <taxon>Neorhodopirellula</taxon>
    </lineage>
</organism>
<feature type="domain" description="DUF1549" evidence="2">
    <location>
        <begin position="169"/>
        <end position="373"/>
    </location>
</feature>
<gene>
    <name evidence="5" type="ORF">SAMN06265222_103212</name>
</gene>
<feature type="domain" description="Cytochrome C Planctomycete-type" evidence="4">
    <location>
        <begin position="74"/>
        <end position="127"/>
    </location>
</feature>
<evidence type="ECO:0000256" key="1">
    <source>
        <dbReference type="SAM" id="Phobius"/>
    </source>
</evidence>
<dbReference type="InterPro" id="IPR036909">
    <property type="entry name" value="Cyt_c-like_dom_sf"/>
</dbReference>
<dbReference type="Pfam" id="PF07587">
    <property type="entry name" value="PSD1"/>
    <property type="match status" value="1"/>
</dbReference>
<proteinExistence type="predicted"/>
<evidence type="ECO:0000259" key="3">
    <source>
        <dbReference type="Pfam" id="PF07587"/>
    </source>
</evidence>
<dbReference type="SUPFAM" id="SSF46626">
    <property type="entry name" value="Cytochrome c"/>
    <property type="match status" value="1"/>
</dbReference>
<dbReference type="InterPro" id="IPR011444">
    <property type="entry name" value="DUF1549"/>
</dbReference>
<keyword evidence="1" id="KW-1133">Transmembrane helix</keyword>
<accession>A0ABY1PXH2</accession>
<evidence type="ECO:0000313" key="5">
    <source>
        <dbReference type="EMBL" id="SMP51051.1"/>
    </source>
</evidence>
<evidence type="ECO:0000313" key="6">
    <source>
        <dbReference type="Proteomes" id="UP001158067"/>
    </source>
</evidence>
<sequence>MRSTLPYQHKFIKRCNPTHRRDLRNGWILATAIPFVLMAQCAWFASRGIAEESPRGASTLLFNRDVRPILSDKCFQCHGPGEPREADLRLDNWEDATEYAIVPGDSNESLFAERILTDDQDMVMPPPNSHKKLSNEEKEILIEWINQGARFQGHWSYAPIPKFDEDVTIDSVVQSSLADEGLRLQERASKRTLLRRLSLDLTGLPPTLEELQEFTEDTSQQAYLTAVDRLLSSPRFGEHMAKYWLDLVRYADSHGLHADNYREMFLYRDWVIQAFNKNMPYDQFAIQQIAGDLLPEPSTDQLIASGFNRLHISNSAGSALEEELYVNNVKDRVNAFGTVFLGVTLECAACHDHKFDPITQKEYYSLFSFFNNLDGPPDNKGVKSPPPMIAVPTAMQKALAKSLQEKLADASTKNEREILTSELRILEDQYPTTLIMKERSDRKTAFLLLRGEYDNRGRIVDRSTPEFLPPMKTGLPTDRLGLAIWLTSPEHPLTARVAVNRFWQQLFGTGISRTSADFGTQGEWPSNLELLNLLARRFIDSGWNIKNLMRRIVTSQTYQQHSDAGAEAFRSDPDNRKLARGPRFRLDSEVLRDQALFVSGQLDEAMFGPSVKPPQPEGLWKSVSLPGVSRPESYMADKGSSTVRRSVYTYWKRAYPPPTMTIFDAPSRETCVARRARTNTPLQALVLMNEEQFFLSAQQLASSVLERDSSDEDRMHDAFTRLTARQCNETELNLLMNALRDFREQYSDAADSELKAWTMIMNSIFSLDIVRNKP</sequence>
<dbReference type="EMBL" id="FXUG01000003">
    <property type="protein sequence ID" value="SMP51051.1"/>
    <property type="molecule type" value="Genomic_DNA"/>
</dbReference>
<reference evidence="5 6" key="1">
    <citation type="submission" date="2017-05" db="EMBL/GenBank/DDBJ databases">
        <authorList>
            <person name="Varghese N."/>
            <person name="Submissions S."/>
        </authorList>
    </citation>
    <scope>NUCLEOTIDE SEQUENCE [LARGE SCALE GENOMIC DNA]</scope>
    <source>
        <strain evidence="5 6">DSM 25457</strain>
    </source>
</reference>
<keyword evidence="6" id="KW-1185">Reference proteome</keyword>
<dbReference type="PANTHER" id="PTHR35889:SF3">
    <property type="entry name" value="F-BOX DOMAIN-CONTAINING PROTEIN"/>
    <property type="match status" value="1"/>
</dbReference>
<protein>
    <submittedName>
        <fullName evidence="5">Planctomycete cytochrome C</fullName>
    </submittedName>
</protein>
<dbReference type="PANTHER" id="PTHR35889">
    <property type="entry name" value="CYCLOINULO-OLIGOSACCHARIDE FRUCTANOTRANSFERASE-RELATED"/>
    <property type="match status" value="1"/>
</dbReference>
<comment type="caution">
    <text evidence="5">The sequence shown here is derived from an EMBL/GenBank/DDBJ whole genome shotgun (WGS) entry which is preliminary data.</text>
</comment>
<feature type="transmembrane region" description="Helical" evidence="1">
    <location>
        <begin position="26"/>
        <end position="45"/>
    </location>
</feature>
<dbReference type="Proteomes" id="UP001158067">
    <property type="component" value="Unassembled WGS sequence"/>
</dbReference>
<evidence type="ECO:0000259" key="4">
    <source>
        <dbReference type="Pfam" id="PF07635"/>
    </source>
</evidence>
<feature type="domain" description="DUF1553" evidence="3">
    <location>
        <begin position="478"/>
        <end position="737"/>
    </location>
</feature>
<dbReference type="Pfam" id="PF07583">
    <property type="entry name" value="PSCyt2"/>
    <property type="match status" value="1"/>
</dbReference>
<name>A0ABY1PXH2_9BACT</name>
<dbReference type="Pfam" id="PF07635">
    <property type="entry name" value="PSCyt1"/>
    <property type="match status" value="1"/>
</dbReference>